<evidence type="ECO:0000259" key="14">
    <source>
        <dbReference type="Pfam" id="PF00136"/>
    </source>
</evidence>
<gene>
    <name evidence="18" type="ORF">ASEP1449_LOCUS9032</name>
</gene>
<dbReference type="GO" id="GO:0008270">
    <property type="term" value="F:zinc ion binding"/>
    <property type="evidence" value="ECO:0007669"/>
    <property type="project" value="UniProtKB-KW"/>
</dbReference>
<dbReference type="InterPro" id="IPR036397">
    <property type="entry name" value="RNaseH_sf"/>
</dbReference>
<dbReference type="Pfam" id="PF08996">
    <property type="entry name" value="zf-DNA_Pol"/>
    <property type="match status" value="1"/>
</dbReference>
<dbReference type="SUPFAM" id="SSF56672">
    <property type="entry name" value="DNA/RNA polymerases"/>
    <property type="match status" value="1"/>
</dbReference>
<keyword evidence="7" id="KW-0863">Zinc-finger</keyword>
<dbReference type="Gene3D" id="3.30.70.2820">
    <property type="match status" value="1"/>
</dbReference>
<dbReference type="GO" id="GO:0006273">
    <property type="term" value="P:lagging strand elongation"/>
    <property type="evidence" value="ECO:0007669"/>
    <property type="project" value="TreeGrafter"/>
</dbReference>
<proteinExistence type="inferred from homology"/>
<dbReference type="FunFam" id="1.10.132.60:FF:000004">
    <property type="entry name" value="DNA polymerase"/>
    <property type="match status" value="1"/>
</dbReference>
<evidence type="ECO:0000256" key="6">
    <source>
        <dbReference type="ARBA" id="ARBA00022723"/>
    </source>
</evidence>
<dbReference type="GO" id="GO:0033554">
    <property type="term" value="P:cellular response to stress"/>
    <property type="evidence" value="ECO:0007669"/>
    <property type="project" value="UniProtKB-ARBA"/>
</dbReference>
<evidence type="ECO:0000313" key="18">
    <source>
        <dbReference type="EMBL" id="CAD9817200.1"/>
    </source>
</evidence>
<dbReference type="Gene3D" id="2.40.50.730">
    <property type="match status" value="1"/>
</dbReference>
<name>A0A7S2UH04_9STRA</name>
<feature type="compositionally biased region" description="Acidic residues" evidence="13">
    <location>
        <begin position="263"/>
        <end position="283"/>
    </location>
</feature>
<evidence type="ECO:0000256" key="13">
    <source>
        <dbReference type="SAM" id="MobiDB-lite"/>
    </source>
</evidence>
<evidence type="ECO:0000256" key="7">
    <source>
        <dbReference type="ARBA" id="ARBA00022771"/>
    </source>
</evidence>
<evidence type="ECO:0000259" key="17">
    <source>
        <dbReference type="Pfam" id="PF12254"/>
    </source>
</evidence>
<keyword evidence="8" id="KW-0862">Zinc</keyword>
<dbReference type="PRINTS" id="PR00106">
    <property type="entry name" value="DNAPOLB"/>
</dbReference>
<dbReference type="PANTHER" id="PTHR45861">
    <property type="entry name" value="DNA POLYMERASE ALPHA CATALYTIC SUBUNIT"/>
    <property type="match status" value="1"/>
</dbReference>
<feature type="compositionally biased region" description="Basic and acidic residues" evidence="13">
    <location>
        <begin position="121"/>
        <end position="135"/>
    </location>
</feature>
<feature type="region of interest" description="Disordered" evidence="13">
    <location>
        <begin position="65"/>
        <end position="135"/>
    </location>
</feature>
<dbReference type="Pfam" id="PF00136">
    <property type="entry name" value="DNA_pol_B"/>
    <property type="match status" value="1"/>
</dbReference>
<dbReference type="CDD" id="cd05776">
    <property type="entry name" value="DNA_polB_alpha_exo"/>
    <property type="match status" value="1"/>
</dbReference>
<evidence type="ECO:0000256" key="5">
    <source>
        <dbReference type="ARBA" id="ARBA00022705"/>
    </source>
</evidence>
<feature type="domain" description="Zinc finger DNA-directed DNA polymerase family B alpha" evidence="16">
    <location>
        <begin position="1383"/>
        <end position="1593"/>
    </location>
</feature>
<feature type="compositionally biased region" description="Acidic residues" evidence="13">
    <location>
        <begin position="247"/>
        <end position="256"/>
    </location>
</feature>
<protein>
    <recommendedName>
        <fullName evidence="12">DNA polymerase</fullName>
        <ecNumber evidence="12">2.7.7.7</ecNumber>
    </recommendedName>
</protein>
<keyword evidence="5 12" id="KW-0235">DNA replication</keyword>
<dbReference type="Gene3D" id="6.10.10.100">
    <property type="match status" value="1"/>
</dbReference>
<dbReference type="Pfam" id="PF03104">
    <property type="entry name" value="DNA_pol_B_exo1"/>
    <property type="match status" value="1"/>
</dbReference>
<dbReference type="PROSITE" id="PS00116">
    <property type="entry name" value="DNA_POLYMERASE_B"/>
    <property type="match status" value="1"/>
</dbReference>
<keyword evidence="6" id="KW-0479">Metal-binding</keyword>
<dbReference type="InterPro" id="IPR023211">
    <property type="entry name" value="DNA_pol_palm_dom_sf"/>
</dbReference>
<dbReference type="InterPro" id="IPR045846">
    <property type="entry name" value="POLBc_alpha"/>
</dbReference>
<evidence type="ECO:0000259" key="15">
    <source>
        <dbReference type="Pfam" id="PF03104"/>
    </source>
</evidence>
<dbReference type="FunFam" id="1.10.287.690:FF:000003">
    <property type="entry name" value="DNA polymerase"/>
    <property type="match status" value="1"/>
</dbReference>
<dbReference type="InterPro" id="IPR043502">
    <property type="entry name" value="DNA/RNA_pol_sf"/>
</dbReference>
<dbReference type="InterPro" id="IPR012337">
    <property type="entry name" value="RNaseH-like_sf"/>
</dbReference>
<dbReference type="CDD" id="cd05532">
    <property type="entry name" value="POLBc_alpha"/>
    <property type="match status" value="1"/>
</dbReference>
<dbReference type="GO" id="GO:0005658">
    <property type="term" value="C:alpha DNA polymerase:primase complex"/>
    <property type="evidence" value="ECO:0007669"/>
    <property type="project" value="TreeGrafter"/>
</dbReference>
<comment type="similarity">
    <text evidence="2 12">Belongs to the DNA polymerase type-B family.</text>
</comment>
<dbReference type="Gene3D" id="1.10.287.690">
    <property type="entry name" value="Helix hairpin bin"/>
    <property type="match status" value="1"/>
</dbReference>
<dbReference type="EMBL" id="HBHQ01013594">
    <property type="protein sequence ID" value="CAD9817200.1"/>
    <property type="molecule type" value="Transcribed_RNA"/>
</dbReference>
<evidence type="ECO:0000256" key="11">
    <source>
        <dbReference type="ARBA" id="ARBA00023242"/>
    </source>
</evidence>
<dbReference type="Gene3D" id="1.10.3200.20">
    <property type="entry name" value="DNA Polymerase alpha, zinc finger"/>
    <property type="match status" value="1"/>
</dbReference>
<dbReference type="GO" id="GO:0003688">
    <property type="term" value="F:DNA replication origin binding"/>
    <property type="evidence" value="ECO:0007669"/>
    <property type="project" value="TreeGrafter"/>
</dbReference>
<dbReference type="Pfam" id="PF12254">
    <property type="entry name" value="DNA_pol_alpha_N"/>
    <property type="match status" value="1"/>
</dbReference>
<dbReference type="InterPro" id="IPR024647">
    <property type="entry name" value="DNA_pol_a_cat_su_N"/>
</dbReference>
<feature type="domain" description="DNA-directed DNA polymerase family B multifunctional" evidence="14">
    <location>
        <begin position="890"/>
        <end position="1339"/>
    </location>
</feature>
<reference evidence="18" key="1">
    <citation type="submission" date="2021-01" db="EMBL/GenBank/DDBJ databases">
        <authorList>
            <person name="Corre E."/>
            <person name="Pelletier E."/>
            <person name="Niang G."/>
            <person name="Scheremetjew M."/>
            <person name="Finn R."/>
            <person name="Kale V."/>
            <person name="Holt S."/>
            <person name="Cochrane G."/>
            <person name="Meng A."/>
            <person name="Brown T."/>
            <person name="Cohen L."/>
        </authorList>
    </citation>
    <scope>NUCLEOTIDE SEQUENCE</scope>
    <source>
        <strain evidence="18">CCMP2084</strain>
    </source>
</reference>
<keyword evidence="9 12" id="KW-0239">DNA-directed DNA polymerase</keyword>
<keyword evidence="3 12" id="KW-0808">Transferase</keyword>
<dbReference type="NCBIfam" id="TIGR00592">
    <property type="entry name" value="pol2"/>
    <property type="match status" value="1"/>
</dbReference>
<keyword evidence="4 12" id="KW-0548">Nucleotidyltransferase</keyword>
<dbReference type="Gene3D" id="3.90.1600.10">
    <property type="entry name" value="Palm domain of DNA polymerase"/>
    <property type="match status" value="1"/>
</dbReference>
<evidence type="ECO:0000256" key="9">
    <source>
        <dbReference type="ARBA" id="ARBA00022932"/>
    </source>
</evidence>
<evidence type="ECO:0000256" key="1">
    <source>
        <dbReference type="ARBA" id="ARBA00004123"/>
    </source>
</evidence>
<dbReference type="InterPro" id="IPR038256">
    <property type="entry name" value="Pol_alpha_znc_sf"/>
</dbReference>
<evidence type="ECO:0000256" key="4">
    <source>
        <dbReference type="ARBA" id="ARBA00022695"/>
    </source>
</evidence>
<feature type="region of interest" description="Disordered" evidence="13">
    <location>
        <begin position="313"/>
        <end position="337"/>
    </location>
</feature>
<dbReference type="GO" id="GO:0000166">
    <property type="term" value="F:nucleotide binding"/>
    <property type="evidence" value="ECO:0007669"/>
    <property type="project" value="InterPro"/>
</dbReference>
<dbReference type="InterPro" id="IPR042087">
    <property type="entry name" value="DNA_pol_B_thumb"/>
</dbReference>
<evidence type="ECO:0000259" key="16">
    <source>
        <dbReference type="Pfam" id="PF08996"/>
    </source>
</evidence>
<dbReference type="GO" id="GO:0003682">
    <property type="term" value="F:chromatin binding"/>
    <property type="evidence" value="ECO:0007669"/>
    <property type="project" value="TreeGrafter"/>
</dbReference>
<dbReference type="InterPro" id="IPR006172">
    <property type="entry name" value="DNA-dir_DNA_pol_B"/>
</dbReference>
<accession>A0A7S2UH04</accession>
<comment type="catalytic activity">
    <reaction evidence="12">
        <text>DNA(n) + a 2'-deoxyribonucleoside 5'-triphosphate = DNA(n+1) + diphosphate</text>
        <dbReference type="Rhea" id="RHEA:22508"/>
        <dbReference type="Rhea" id="RHEA-COMP:17339"/>
        <dbReference type="Rhea" id="RHEA-COMP:17340"/>
        <dbReference type="ChEBI" id="CHEBI:33019"/>
        <dbReference type="ChEBI" id="CHEBI:61560"/>
        <dbReference type="ChEBI" id="CHEBI:173112"/>
        <dbReference type="EC" id="2.7.7.7"/>
    </reaction>
</comment>
<dbReference type="InterPro" id="IPR017964">
    <property type="entry name" value="DNA-dir_DNA_pol_B_CS"/>
</dbReference>
<dbReference type="Gene3D" id="3.30.420.10">
    <property type="entry name" value="Ribonuclease H-like superfamily/Ribonuclease H"/>
    <property type="match status" value="1"/>
</dbReference>
<evidence type="ECO:0000256" key="2">
    <source>
        <dbReference type="ARBA" id="ARBA00005755"/>
    </source>
</evidence>
<feature type="domain" description="DNA polymerase alpha catalytic subunit N-terminal" evidence="17">
    <location>
        <begin position="11"/>
        <end position="79"/>
    </location>
</feature>
<evidence type="ECO:0000256" key="10">
    <source>
        <dbReference type="ARBA" id="ARBA00023125"/>
    </source>
</evidence>
<feature type="region of interest" description="Disordered" evidence="13">
    <location>
        <begin position="149"/>
        <end position="296"/>
    </location>
</feature>
<feature type="compositionally biased region" description="Low complexity" evidence="13">
    <location>
        <begin position="208"/>
        <end position="224"/>
    </location>
</feature>
<dbReference type="InterPro" id="IPR006133">
    <property type="entry name" value="DNA-dir_DNA_pol_B_exonuc"/>
</dbReference>
<dbReference type="GO" id="GO:0003887">
    <property type="term" value="F:DNA-directed DNA polymerase activity"/>
    <property type="evidence" value="ECO:0007669"/>
    <property type="project" value="UniProtKB-KW"/>
</dbReference>
<feature type="compositionally biased region" description="Low complexity" evidence="13">
    <location>
        <begin position="151"/>
        <end position="168"/>
    </location>
</feature>
<sequence length="1604" mass="179282">MSSGRSKAAALKALKEKRANRLQGLGASRTEEYEVPDEGDVYDVVEESEYEHLVEKRRQREDFVVDDDGLGYHDDGEEVVGMGDTEEDDGRSKNKKKRSGAAASITADTLKRARRANAMLRQKEDAAQQDEKDADSGAMWAFVSRGATAVAASSASASQQPNAAPSANLESLLDDLYSSNKGSTRDASSRRASAPRRRPAHSQGGGSRSSYGRRAPASSVARSRQFSRRDMQTPTPGKLYARRMDFEQEADEEEEQAPTNNFDDGDDDDEDIGNDWNPEEEMNTDPIIKEEKNDNVAMDDVEDVASSPVSMAAVNEETQESNDKAADSETAPSRPRKRLAVVKSKLGRSLVAMKKVEQNQSKTVVKETVPEVKEQQPLAITVDTNSSSFKPAFIAAEGDEPHSEAAAAAAAANLDTITKVDEETNEKYTDMFWIDACEKNGVVYLYGKVEVVHNSGKDNKKPQSSFVSCCVVVRNNLRSLFVLPRRKNGSDPNSGDELEYESMADVHKEMNSVLKPKCIPLVEGASWRGKPVNRKYAFADISVPREETTYMKVQYDAKYDVPSPEVCEQGGQFFSKIFGAGASTLENFILKRRLMGPCWIKIRNPMPNKAPASWCKIELQVANPKDISPIVSPMRHPPPVVTMTIKIKTVVNPSTHKSEVVSVSAICHKRVLLDTASDESNTNMTQISLIRPLGQASSGMALAQFPRDFDNEVKNGMSQLQRMPNERALLSRLFTQIGLWDPDVLVGHNIWGYDLQLLLSRCTDLKVMAWSKIGRRRKQGLPLKNQFTSGKGDWALVEAVSGRIVCDTYISAKDLLNETTYSLDSLAKSQLKTQREDILPIDVPQFYNSSDRIVKLARHTLNDAQLVQRLMFKLQILPLSKQLTCISGNLWARTMKGNRAERNDFLLLHEFHNLKYIVPEKKRKGTMETEKGAKYSGGLVLEPKKGFYDSFILLLDFNSLYPSIIQEYNLCFTTLNWSSGGVAEVKSETPSGEDYMVPLPDESVKQGVLPRVIKTLVERRRNVKKLLKQEKNAEKCQELDIRQKALKLTANSMYGCLGFSYSRFFAQSIAARVTGLGRETLQRTVDLAEKTLGLEVIYGDTDSIMINTRIKPSDDLSEVMRIGEQVKKESNGLYKTLELEIDGIFKSMLLLKKKKYAAITVTEGSDGKIIYNTETKGLDLVRRDWCIQSKDTGRYILDQILSGQERESVVEKIHDHLEDLAKRMRAAEVPLEKYVITKGLSKHPNEYPDGKSQAHVHVAKMMLKNQRAVNTGDHIPYIITAPLDEEDEQGSAKPKKAPTAVERARHPEEIIRSGGILKPDIEWYLTQQILPPISRLCEPLDGTSQSIIAQKLGLDTSKYQNMAKSNGVNIDDDDLVDYTPACNLPDDDRFKDTKKLLITCGACNDENEFPGVFYLTSDSSSGKKVPQSGMLCVNPECPGPQNWGRRNSGECLATLANALNLLAKKATNEYYQGCTKCDDPSCGLETKQLSLASMPYDNNTGGYKDVVRCLRRGCEGHMHPKYTERALFTQVKYIESLFDIEHVSKQLQLKYPNEPINDAKKTMSKRDKMTWAALHEWAATFLDRSDYNWVSPDLFAKLFVNVTR</sequence>
<feature type="region of interest" description="Disordered" evidence="13">
    <location>
        <begin position="18"/>
        <end position="40"/>
    </location>
</feature>
<dbReference type="GO" id="GO:0003697">
    <property type="term" value="F:single-stranded DNA binding"/>
    <property type="evidence" value="ECO:0007669"/>
    <property type="project" value="TreeGrafter"/>
</dbReference>
<feature type="domain" description="DNA-directed DNA polymerase family B exonuclease" evidence="15">
    <location>
        <begin position="576"/>
        <end position="825"/>
    </location>
</feature>
<comment type="subcellular location">
    <subcellularLocation>
        <location evidence="1">Nucleus</location>
    </subcellularLocation>
</comment>
<dbReference type="EC" id="2.7.7.7" evidence="12"/>
<evidence type="ECO:0000256" key="3">
    <source>
        <dbReference type="ARBA" id="ARBA00022679"/>
    </source>
</evidence>
<dbReference type="InterPro" id="IPR015088">
    <property type="entry name" value="Znf_DNA-dir_DNA_pol_B_alpha"/>
</dbReference>
<evidence type="ECO:0000256" key="8">
    <source>
        <dbReference type="ARBA" id="ARBA00022833"/>
    </source>
</evidence>
<organism evidence="18">
    <name type="scientific">Attheya septentrionalis</name>
    <dbReference type="NCBI Taxonomy" id="420275"/>
    <lineage>
        <taxon>Eukaryota</taxon>
        <taxon>Sar</taxon>
        <taxon>Stramenopiles</taxon>
        <taxon>Ochrophyta</taxon>
        <taxon>Bacillariophyta</taxon>
        <taxon>Coscinodiscophyceae</taxon>
        <taxon>Chaetocerotophycidae</taxon>
        <taxon>Chaetocerotales</taxon>
        <taxon>Attheyaceae</taxon>
        <taxon>Attheya</taxon>
    </lineage>
</organism>
<dbReference type="PANTHER" id="PTHR45861:SF1">
    <property type="entry name" value="DNA POLYMERASE ALPHA CATALYTIC SUBUNIT"/>
    <property type="match status" value="1"/>
</dbReference>
<keyword evidence="10 12" id="KW-0238">DNA-binding</keyword>
<dbReference type="GO" id="GO:0006272">
    <property type="term" value="P:leading strand elongation"/>
    <property type="evidence" value="ECO:0007669"/>
    <property type="project" value="TreeGrafter"/>
</dbReference>
<dbReference type="SMART" id="SM00486">
    <property type="entry name" value="POLBc"/>
    <property type="match status" value="1"/>
</dbReference>
<dbReference type="InterPro" id="IPR006134">
    <property type="entry name" value="DNA-dir_DNA_pol_B_multi_dom"/>
</dbReference>
<dbReference type="GO" id="GO:1902975">
    <property type="term" value="P:mitotic DNA replication initiation"/>
    <property type="evidence" value="ECO:0007669"/>
    <property type="project" value="InterPro"/>
</dbReference>
<evidence type="ECO:0000256" key="12">
    <source>
        <dbReference type="RuleBase" id="RU000442"/>
    </source>
</evidence>
<dbReference type="Gene3D" id="1.10.132.60">
    <property type="entry name" value="DNA polymerase family B, C-terminal domain"/>
    <property type="match status" value="1"/>
</dbReference>
<keyword evidence="11" id="KW-0539">Nucleus</keyword>
<dbReference type="SUPFAM" id="SSF53098">
    <property type="entry name" value="Ribonuclease H-like"/>
    <property type="match status" value="1"/>
</dbReference>